<dbReference type="Gene3D" id="1.10.10.10">
    <property type="entry name" value="Winged helix-like DNA-binding domain superfamily/Winged helix DNA-binding domain"/>
    <property type="match status" value="1"/>
</dbReference>
<protein>
    <submittedName>
        <fullName evidence="2">Rrf2 family protein</fullName>
    </submittedName>
</protein>
<evidence type="ECO:0000313" key="2">
    <source>
        <dbReference type="EMBL" id="MDQ0516661.1"/>
    </source>
</evidence>
<sequence length="154" mass="16778">MISQKAKYAFKALLHLARQEKGETVQIDDIARQAGVPRKFLEHILLDLKHRGMIASRRGRAGGYVLIKAPDEITIGQVLRAIDGPIAPLGCISRTAYQRCADCEDEATCGVRRLFAGPYAAQLLLFDATTLADALREESGLLDEPDPVSAEAGF</sequence>
<keyword evidence="1" id="KW-0238">DNA-binding</keyword>
<evidence type="ECO:0000256" key="1">
    <source>
        <dbReference type="ARBA" id="ARBA00023125"/>
    </source>
</evidence>
<accession>A0ABU0M6U6</accession>
<organism evidence="2 3">
    <name type="scientific">Kaistia geumhonensis</name>
    <dbReference type="NCBI Taxonomy" id="410839"/>
    <lineage>
        <taxon>Bacteria</taxon>
        <taxon>Pseudomonadati</taxon>
        <taxon>Pseudomonadota</taxon>
        <taxon>Alphaproteobacteria</taxon>
        <taxon>Hyphomicrobiales</taxon>
        <taxon>Kaistiaceae</taxon>
        <taxon>Kaistia</taxon>
    </lineage>
</organism>
<dbReference type="EMBL" id="JAUSWJ010000001">
    <property type="protein sequence ID" value="MDQ0516661.1"/>
    <property type="molecule type" value="Genomic_DNA"/>
</dbReference>
<comment type="caution">
    <text evidence="2">The sequence shown here is derived from an EMBL/GenBank/DDBJ whole genome shotgun (WGS) entry which is preliminary data.</text>
</comment>
<dbReference type="Proteomes" id="UP001223743">
    <property type="component" value="Unassembled WGS sequence"/>
</dbReference>
<dbReference type="PANTHER" id="PTHR33221">
    <property type="entry name" value="WINGED HELIX-TURN-HELIX TRANSCRIPTIONAL REGULATOR, RRF2 FAMILY"/>
    <property type="match status" value="1"/>
</dbReference>
<dbReference type="InterPro" id="IPR000944">
    <property type="entry name" value="Tscrpt_reg_Rrf2"/>
</dbReference>
<dbReference type="InterPro" id="IPR036388">
    <property type="entry name" value="WH-like_DNA-bd_sf"/>
</dbReference>
<dbReference type="NCBIfam" id="TIGR00738">
    <property type="entry name" value="rrf2_super"/>
    <property type="match status" value="1"/>
</dbReference>
<keyword evidence="3" id="KW-1185">Reference proteome</keyword>
<name>A0ABU0M6U6_9HYPH</name>
<dbReference type="PANTHER" id="PTHR33221:SF5">
    <property type="entry name" value="HTH-TYPE TRANSCRIPTIONAL REGULATOR ISCR"/>
    <property type="match status" value="1"/>
</dbReference>
<evidence type="ECO:0000313" key="3">
    <source>
        <dbReference type="Proteomes" id="UP001223743"/>
    </source>
</evidence>
<gene>
    <name evidence="2" type="ORF">QO015_002274</name>
</gene>
<dbReference type="Pfam" id="PF02082">
    <property type="entry name" value="Rrf2"/>
    <property type="match status" value="1"/>
</dbReference>
<dbReference type="RefSeq" id="WP_266279317.1">
    <property type="nucleotide sequence ID" value="NZ_JAPKNF010000001.1"/>
</dbReference>
<dbReference type="PROSITE" id="PS51197">
    <property type="entry name" value="HTH_RRF2_2"/>
    <property type="match status" value="1"/>
</dbReference>
<dbReference type="SUPFAM" id="SSF46785">
    <property type="entry name" value="Winged helix' DNA-binding domain"/>
    <property type="match status" value="1"/>
</dbReference>
<reference evidence="2 3" key="1">
    <citation type="submission" date="2023-07" db="EMBL/GenBank/DDBJ databases">
        <title>Genomic Encyclopedia of Type Strains, Phase IV (KMG-IV): sequencing the most valuable type-strain genomes for metagenomic binning, comparative biology and taxonomic classification.</title>
        <authorList>
            <person name="Goeker M."/>
        </authorList>
    </citation>
    <scope>NUCLEOTIDE SEQUENCE [LARGE SCALE GENOMIC DNA]</scope>
    <source>
        <strain evidence="2 3">B1-1</strain>
    </source>
</reference>
<proteinExistence type="predicted"/>
<dbReference type="InterPro" id="IPR036390">
    <property type="entry name" value="WH_DNA-bd_sf"/>
</dbReference>